<dbReference type="InterPro" id="IPR050482">
    <property type="entry name" value="Sensor_HK_TwoCompSys"/>
</dbReference>
<evidence type="ECO:0000256" key="6">
    <source>
        <dbReference type="ARBA" id="ARBA00022777"/>
    </source>
</evidence>
<dbReference type="PANTHER" id="PTHR24421:SF10">
    <property type="entry name" value="NITRATE_NITRITE SENSOR PROTEIN NARQ"/>
    <property type="match status" value="1"/>
</dbReference>
<organism evidence="11 12">
    <name type="scientific">Flavisolibacter ginsengisoli DSM 18119</name>
    <dbReference type="NCBI Taxonomy" id="1121884"/>
    <lineage>
        <taxon>Bacteria</taxon>
        <taxon>Pseudomonadati</taxon>
        <taxon>Bacteroidota</taxon>
        <taxon>Chitinophagia</taxon>
        <taxon>Chitinophagales</taxon>
        <taxon>Chitinophagaceae</taxon>
        <taxon>Flavisolibacter</taxon>
    </lineage>
</organism>
<dbReference type="SMART" id="SM00387">
    <property type="entry name" value="HATPase_c"/>
    <property type="match status" value="1"/>
</dbReference>
<dbReference type="Pfam" id="PF07730">
    <property type="entry name" value="HisKA_3"/>
    <property type="match status" value="1"/>
</dbReference>
<dbReference type="Pfam" id="PF14417">
    <property type="entry name" value="MEDS"/>
    <property type="match status" value="1"/>
</dbReference>
<evidence type="ECO:0000256" key="1">
    <source>
        <dbReference type="ARBA" id="ARBA00000085"/>
    </source>
</evidence>
<dbReference type="Gene3D" id="1.20.5.1930">
    <property type="match status" value="1"/>
</dbReference>
<dbReference type="Pfam" id="PF02518">
    <property type="entry name" value="HATPase_c"/>
    <property type="match status" value="1"/>
</dbReference>
<dbReference type="InterPro" id="IPR025847">
    <property type="entry name" value="MEDS_domain"/>
</dbReference>
<dbReference type="AlphaFoldDB" id="A0A1M4X637"/>
<dbReference type="EMBL" id="FQUU01000004">
    <property type="protein sequence ID" value="SHE88988.1"/>
    <property type="molecule type" value="Genomic_DNA"/>
</dbReference>
<dbReference type="InterPro" id="IPR003594">
    <property type="entry name" value="HATPase_dom"/>
</dbReference>
<evidence type="ECO:0000256" key="9">
    <source>
        <dbReference type="SAM" id="Coils"/>
    </source>
</evidence>
<feature type="domain" description="Histidine kinase" evidence="10">
    <location>
        <begin position="253"/>
        <end position="448"/>
    </location>
</feature>
<gene>
    <name evidence="11" type="ORF">SAMN02745131_01351</name>
</gene>
<keyword evidence="6 11" id="KW-0418">Kinase</keyword>
<evidence type="ECO:0000256" key="3">
    <source>
        <dbReference type="ARBA" id="ARBA00022553"/>
    </source>
</evidence>
<name>A0A1M4X637_9BACT</name>
<dbReference type="SUPFAM" id="SSF55874">
    <property type="entry name" value="ATPase domain of HSP90 chaperone/DNA topoisomerase II/histidine kinase"/>
    <property type="match status" value="1"/>
</dbReference>
<evidence type="ECO:0000256" key="4">
    <source>
        <dbReference type="ARBA" id="ARBA00022679"/>
    </source>
</evidence>
<dbReference type="Gene3D" id="3.30.565.10">
    <property type="entry name" value="Histidine kinase-like ATPase, C-terminal domain"/>
    <property type="match status" value="1"/>
</dbReference>
<dbReference type="RefSeq" id="WP_072834564.1">
    <property type="nucleotide sequence ID" value="NZ_FQUU01000004.1"/>
</dbReference>
<evidence type="ECO:0000259" key="10">
    <source>
        <dbReference type="PROSITE" id="PS50109"/>
    </source>
</evidence>
<protein>
    <recommendedName>
        <fullName evidence="2">histidine kinase</fullName>
        <ecNumber evidence="2">2.7.13.3</ecNumber>
    </recommendedName>
</protein>
<evidence type="ECO:0000256" key="2">
    <source>
        <dbReference type="ARBA" id="ARBA00012438"/>
    </source>
</evidence>
<dbReference type="EC" id="2.7.13.3" evidence="2"/>
<dbReference type="Proteomes" id="UP000184048">
    <property type="component" value="Unassembled WGS sequence"/>
</dbReference>
<dbReference type="GO" id="GO:0016020">
    <property type="term" value="C:membrane"/>
    <property type="evidence" value="ECO:0007669"/>
    <property type="project" value="InterPro"/>
</dbReference>
<dbReference type="GO" id="GO:0005524">
    <property type="term" value="F:ATP binding"/>
    <property type="evidence" value="ECO:0007669"/>
    <property type="project" value="UniProtKB-KW"/>
</dbReference>
<dbReference type="GO" id="GO:0000155">
    <property type="term" value="F:phosphorelay sensor kinase activity"/>
    <property type="evidence" value="ECO:0007669"/>
    <property type="project" value="InterPro"/>
</dbReference>
<dbReference type="STRING" id="1121884.SAMN02745131_01351"/>
<dbReference type="InterPro" id="IPR011712">
    <property type="entry name" value="Sig_transdc_His_kin_sub3_dim/P"/>
</dbReference>
<evidence type="ECO:0000256" key="7">
    <source>
        <dbReference type="ARBA" id="ARBA00022840"/>
    </source>
</evidence>
<reference evidence="11 12" key="1">
    <citation type="submission" date="2016-11" db="EMBL/GenBank/DDBJ databases">
        <authorList>
            <person name="Jaros S."/>
            <person name="Januszkiewicz K."/>
            <person name="Wedrychowicz H."/>
        </authorList>
    </citation>
    <scope>NUCLEOTIDE SEQUENCE [LARGE SCALE GENOMIC DNA]</scope>
    <source>
        <strain evidence="11 12">DSM 18119</strain>
    </source>
</reference>
<accession>A0A1M4X637</accession>
<comment type="catalytic activity">
    <reaction evidence="1">
        <text>ATP + protein L-histidine = ADP + protein N-phospho-L-histidine.</text>
        <dbReference type="EC" id="2.7.13.3"/>
    </reaction>
</comment>
<keyword evidence="3" id="KW-0597">Phosphoprotein</keyword>
<evidence type="ECO:0000313" key="11">
    <source>
        <dbReference type="EMBL" id="SHE88988.1"/>
    </source>
</evidence>
<sequence>MSEKLRQSGIEGLGDIAWGSHFCQFYETKQDMHELLVPFMKAGLENNEFCLWVIAESITKDECISVLQQQIPNIELHLQRGHMEILKHDEWYLDKGRFNSAKVIKAWGTKLEQALTNGFDGMRVNGNEAWLELKDWKDFMDYEKRLNAIISDWKIIVLCTYKLANVDATVILDVAHAHECAITNRKGQLIILEVPEIKQLKARLKKMNEELAQKVAERTGELSEANAELTKMTNDLRKLSNHLQDIREQERKHIAREIHDELGQLLMAMKFDVAWLHKKLAATDEAIFEKLKALDEQLDDLIRSIRKISADLRPSLLDDIGLEAAMEWHLNEFKKRTGIDYSFEETNHDLKLPDPVKTVLFRIFQESLTNIARHSNAKHIQVHLARAKDAISMTVKDNGKGFNPQVLNTSNSLGILGMKERVAELNGRFTISSSPKSGTCISTWLPLK</sequence>
<keyword evidence="9" id="KW-0175">Coiled coil</keyword>
<dbReference type="PANTHER" id="PTHR24421">
    <property type="entry name" value="NITRATE/NITRITE SENSOR PROTEIN NARX-RELATED"/>
    <property type="match status" value="1"/>
</dbReference>
<feature type="coiled-coil region" evidence="9">
    <location>
        <begin position="197"/>
        <end position="249"/>
    </location>
</feature>
<dbReference type="InterPro" id="IPR005467">
    <property type="entry name" value="His_kinase_dom"/>
</dbReference>
<proteinExistence type="predicted"/>
<dbReference type="InterPro" id="IPR036890">
    <property type="entry name" value="HATPase_C_sf"/>
</dbReference>
<evidence type="ECO:0000313" key="12">
    <source>
        <dbReference type="Proteomes" id="UP000184048"/>
    </source>
</evidence>
<dbReference type="CDD" id="cd16917">
    <property type="entry name" value="HATPase_UhpB-NarQ-NarX-like"/>
    <property type="match status" value="1"/>
</dbReference>
<dbReference type="GO" id="GO:0046983">
    <property type="term" value="F:protein dimerization activity"/>
    <property type="evidence" value="ECO:0007669"/>
    <property type="project" value="InterPro"/>
</dbReference>
<keyword evidence="7" id="KW-0067">ATP-binding</keyword>
<evidence type="ECO:0000256" key="5">
    <source>
        <dbReference type="ARBA" id="ARBA00022741"/>
    </source>
</evidence>
<evidence type="ECO:0000256" key="8">
    <source>
        <dbReference type="ARBA" id="ARBA00023012"/>
    </source>
</evidence>
<keyword evidence="5" id="KW-0547">Nucleotide-binding</keyword>
<keyword evidence="4" id="KW-0808">Transferase</keyword>
<dbReference type="PROSITE" id="PS50109">
    <property type="entry name" value="HIS_KIN"/>
    <property type="match status" value="1"/>
</dbReference>
<keyword evidence="8" id="KW-0902">Two-component regulatory system</keyword>
<keyword evidence="12" id="KW-1185">Reference proteome</keyword>